<feature type="compositionally biased region" description="Basic and acidic residues" evidence="1">
    <location>
        <begin position="143"/>
        <end position="157"/>
    </location>
</feature>
<feature type="compositionally biased region" description="Polar residues" evidence="1">
    <location>
        <begin position="107"/>
        <end position="127"/>
    </location>
</feature>
<name>A0ABQ8NZT9_PYRGI</name>
<proteinExistence type="predicted"/>
<feature type="compositionally biased region" description="Basic and acidic residues" evidence="1">
    <location>
        <begin position="256"/>
        <end position="272"/>
    </location>
</feature>
<feature type="compositionally biased region" description="Gly residues" evidence="1">
    <location>
        <begin position="71"/>
        <end position="80"/>
    </location>
</feature>
<dbReference type="Proteomes" id="UP001059893">
    <property type="component" value="Unassembled WGS sequence"/>
</dbReference>
<keyword evidence="2" id="KW-0732">Signal</keyword>
<evidence type="ECO:0000313" key="3">
    <source>
        <dbReference type="EMBL" id="KAI6304496.1"/>
    </source>
</evidence>
<reference evidence="3" key="1">
    <citation type="submission" date="2021-01" db="EMBL/GenBank/DDBJ databases">
        <title>Deciphering the adaptive evolutionary patterns associated with biogeogrpahic diversity in the finger millet blast pathogen Magnaporthe oryzae in Eastern Africa.</title>
        <authorList>
            <person name="Onyema G."/>
            <person name="Shittu T.A."/>
            <person name="Dodsworth S."/>
            <person name="Devilliers S."/>
            <person name="Muthumeenakshi S."/>
            <person name="Sreenivasaprasad S."/>
        </authorList>
    </citation>
    <scope>NUCLEOTIDE SEQUENCE</scope>
    <source>
        <strain evidence="3">D15/s37</strain>
    </source>
</reference>
<feature type="non-terminal residue" evidence="3">
    <location>
        <position position="306"/>
    </location>
</feature>
<feature type="signal peptide" evidence="2">
    <location>
        <begin position="1"/>
        <end position="21"/>
    </location>
</feature>
<keyword evidence="4" id="KW-1185">Reference proteome</keyword>
<evidence type="ECO:0000256" key="2">
    <source>
        <dbReference type="SAM" id="SignalP"/>
    </source>
</evidence>
<dbReference type="EMBL" id="JABSND010000004">
    <property type="protein sequence ID" value="KAI6304496.1"/>
    <property type="molecule type" value="Genomic_DNA"/>
</dbReference>
<gene>
    <name evidence="3" type="ORF">MCOR33_000588</name>
</gene>
<protein>
    <submittedName>
        <fullName evidence="3">Uncharacterized protein</fullName>
    </submittedName>
</protein>
<comment type="caution">
    <text evidence="3">The sequence shown here is derived from an EMBL/GenBank/DDBJ whole genome shotgun (WGS) entry which is preliminary data.</text>
</comment>
<evidence type="ECO:0000256" key="1">
    <source>
        <dbReference type="SAM" id="MobiDB-lite"/>
    </source>
</evidence>
<organism evidence="3 4">
    <name type="scientific">Pyricularia grisea</name>
    <name type="common">Crabgrass-specific blast fungus</name>
    <name type="synonym">Magnaporthe grisea</name>
    <dbReference type="NCBI Taxonomy" id="148305"/>
    <lineage>
        <taxon>Eukaryota</taxon>
        <taxon>Fungi</taxon>
        <taxon>Dikarya</taxon>
        <taxon>Ascomycota</taxon>
        <taxon>Pezizomycotina</taxon>
        <taxon>Sordariomycetes</taxon>
        <taxon>Sordariomycetidae</taxon>
        <taxon>Magnaporthales</taxon>
        <taxon>Pyriculariaceae</taxon>
        <taxon>Pyricularia</taxon>
    </lineage>
</organism>
<accession>A0ABQ8NZT9</accession>
<feature type="compositionally biased region" description="Basic and acidic residues" evidence="1">
    <location>
        <begin position="292"/>
        <end position="306"/>
    </location>
</feature>
<feature type="chain" id="PRO_5046615321" evidence="2">
    <location>
        <begin position="22"/>
        <end position="306"/>
    </location>
</feature>
<feature type="region of interest" description="Disordered" evidence="1">
    <location>
        <begin position="34"/>
        <end position="306"/>
    </location>
</feature>
<feature type="compositionally biased region" description="Low complexity" evidence="1">
    <location>
        <begin position="128"/>
        <end position="142"/>
    </location>
</feature>
<sequence length="306" mass="33328">MHFSIPFQLALVTGLSPLALAAVLVDHGENSPGLVARDSPRGNAAPSGLGADAPACAGRNTDKKHRLVARGNGGCWGGGSPRPVQGRFGERRPSEDDWPDPIDTDYSRGSMSVNDSPQAMSVSHSQESMSIHYPHSSSSVESSPKKSDSHSSKDPKNRLVTRGNGGCWGCIPPKRESPTERGPLAYTRYDNPSPPFHLEWDDTPLESRYNRPSSPSDLQWDFTPPESPKKSNSHFSKDPKNGFVAGGNGGYSGNKQPKEDQVYSPRSHEINDRGWPSSAYFQWDFTPPASPKKSDSHSSKDPENRH</sequence>
<evidence type="ECO:0000313" key="4">
    <source>
        <dbReference type="Proteomes" id="UP001059893"/>
    </source>
</evidence>